<feature type="transmembrane region" description="Helical" evidence="1">
    <location>
        <begin position="172"/>
        <end position="190"/>
    </location>
</feature>
<name>A0A1J9PWA2_9EURO</name>
<evidence type="ECO:0000256" key="1">
    <source>
        <dbReference type="SAM" id="Phobius"/>
    </source>
</evidence>
<sequence length="250" mass="28156">MDVHLVPGGGRRNYTGFVTKTIVYAATLLVFLTSMYFARVYYFFSRRIFLFGYQTNKNNHHSIRLDTGVNSPAAMDQFSERNDSLMQSTGVSYGLHYRCFSTTTPNTTTTTTTCVRFPQFDDCTGDDRQFCSMWRSVGFLMSFAVVLEGMTLITYIIILAGGKQMRESGWRILSMLLLLVALVQCASMGLVSYLNDNDDHFYLGFRLDDSFIMCTISWCLALLTAATIIFAARVLPSEGGYELIAEQPDS</sequence>
<organism evidence="2 3">
    <name type="scientific">Blastomyces percursus</name>
    <dbReference type="NCBI Taxonomy" id="1658174"/>
    <lineage>
        <taxon>Eukaryota</taxon>
        <taxon>Fungi</taxon>
        <taxon>Dikarya</taxon>
        <taxon>Ascomycota</taxon>
        <taxon>Pezizomycotina</taxon>
        <taxon>Eurotiomycetes</taxon>
        <taxon>Eurotiomycetidae</taxon>
        <taxon>Onygenales</taxon>
        <taxon>Ajellomycetaceae</taxon>
        <taxon>Blastomyces</taxon>
    </lineage>
</organism>
<reference evidence="2 3" key="1">
    <citation type="submission" date="2015-08" db="EMBL/GenBank/DDBJ databases">
        <title>Emmonsia species relationships and genome sequence.</title>
        <authorList>
            <person name="Cuomo C.A."/>
            <person name="Schwartz I.S."/>
            <person name="Kenyon C."/>
            <person name="De Hoog G.S."/>
            <person name="Govender N.P."/>
            <person name="Botha A."/>
            <person name="Moreno L."/>
            <person name="De Vries M."/>
            <person name="Munoz J.F."/>
            <person name="Stielow J.B."/>
        </authorList>
    </citation>
    <scope>NUCLEOTIDE SEQUENCE [LARGE SCALE GENOMIC DNA]</scope>
    <source>
        <strain evidence="2 3">EI222</strain>
    </source>
</reference>
<keyword evidence="3" id="KW-1185">Reference proteome</keyword>
<protein>
    <submittedName>
        <fullName evidence="2">Uncharacterized protein</fullName>
    </submittedName>
</protein>
<feature type="transmembrane region" description="Helical" evidence="1">
    <location>
        <begin position="137"/>
        <end position="160"/>
    </location>
</feature>
<keyword evidence="1" id="KW-0472">Membrane</keyword>
<dbReference type="Proteomes" id="UP000242791">
    <property type="component" value="Unassembled WGS sequence"/>
</dbReference>
<evidence type="ECO:0000313" key="3">
    <source>
        <dbReference type="Proteomes" id="UP000242791"/>
    </source>
</evidence>
<dbReference type="EMBL" id="LGTZ01001780">
    <property type="protein sequence ID" value="OJD20625.1"/>
    <property type="molecule type" value="Genomic_DNA"/>
</dbReference>
<feature type="transmembrane region" description="Helical" evidence="1">
    <location>
        <begin position="210"/>
        <end position="232"/>
    </location>
</feature>
<comment type="caution">
    <text evidence="2">The sequence shown here is derived from an EMBL/GenBank/DDBJ whole genome shotgun (WGS) entry which is preliminary data.</text>
</comment>
<dbReference type="OrthoDB" id="61370at2759"/>
<accession>A0A1J9PWA2</accession>
<dbReference type="VEuPathDB" id="FungiDB:ACJ73_08036"/>
<gene>
    <name evidence="2" type="ORF">ACJ73_08036</name>
</gene>
<proteinExistence type="predicted"/>
<dbReference type="Gene3D" id="1.20.140.150">
    <property type="match status" value="1"/>
</dbReference>
<keyword evidence="1" id="KW-0812">Transmembrane</keyword>
<feature type="transmembrane region" description="Helical" evidence="1">
    <location>
        <begin position="21"/>
        <end position="44"/>
    </location>
</feature>
<keyword evidence="1" id="KW-1133">Transmembrane helix</keyword>
<evidence type="ECO:0000313" key="2">
    <source>
        <dbReference type="EMBL" id="OJD20625.1"/>
    </source>
</evidence>
<dbReference type="AlphaFoldDB" id="A0A1J9PWA2"/>